<dbReference type="PROSITE" id="PS50943">
    <property type="entry name" value="HTH_CROC1"/>
    <property type="match status" value="1"/>
</dbReference>
<dbReference type="Pfam" id="PF01381">
    <property type="entry name" value="HTH_3"/>
    <property type="match status" value="1"/>
</dbReference>
<keyword evidence="3" id="KW-1185">Reference proteome</keyword>
<dbReference type="Proteomes" id="UP000440041">
    <property type="component" value="Unassembled WGS sequence"/>
</dbReference>
<dbReference type="AlphaFoldDB" id="A0A6A2VW64"/>
<organism evidence="2 3">
    <name type="scientific">Bifidobacterium apri</name>
    <dbReference type="NCBI Taxonomy" id="1769423"/>
    <lineage>
        <taxon>Bacteria</taxon>
        <taxon>Bacillati</taxon>
        <taxon>Actinomycetota</taxon>
        <taxon>Actinomycetes</taxon>
        <taxon>Bifidobacteriales</taxon>
        <taxon>Bifidobacteriaceae</taxon>
        <taxon>Bifidobacterium</taxon>
    </lineage>
</organism>
<dbReference type="Gene3D" id="1.10.260.40">
    <property type="entry name" value="lambda repressor-like DNA-binding domains"/>
    <property type="match status" value="1"/>
</dbReference>
<dbReference type="CDD" id="cd00093">
    <property type="entry name" value="HTH_XRE"/>
    <property type="match status" value="1"/>
</dbReference>
<dbReference type="RefSeq" id="WP_152356303.1">
    <property type="nucleotide sequence ID" value="NZ_JBHLXF010000001.1"/>
</dbReference>
<dbReference type="EMBL" id="WBSO01000023">
    <property type="protein sequence ID" value="KAB8292704.1"/>
    <property type="molecule type" value="Genomic_DNA"/>
</dbReference>
<name>A0A6A2VW64_9BIFI</name>
<proteinExistence type="predicted"/>
<evidence type="ECO:0000259" key="1">
    <source>
        <dbReference type="PROSITE" id="PS50943"/>
    </source>
</evidence>
<feature type="domain" description="HTH cro/C1-type" evidence="1">
    <location>
        <begin position="3"/>
        <end position="61"/>
    </location>
</feature>
<accession>A0A6A2VW64</accession>
<dbReference type="OrthoDB" id="3235880at2"/>
<dbReference type="InterPro" id="IPR001387">
    <property type="entry name" value="Cro/C1-type_HTH"/>
</dbReference>
<evidence type="ECO:0000313" key="3">
    <source>
        <dbReference type="Proteomes" id="UP000440041"/>
    </source>
</evidence>
<dbReference type="InterPro" id="IPR010982">
    <property type="entry name" value="Lambda_DNA-bd_dom_sf"/>
</dbReference>
<reference evidence="2 3" key="1">
    <citation type="submission" date="2019-09" db="EMBL/GenBank/DDBJ databases">
        <title>Characterization of the phylogenetic diversity of two novel species belonging to the genus Bifidobacterium: Bifidobacterium cebidarum sp. nov. and Bifidobacterium leontopitheci sp. nov.</title>
        <authorList>
            <person name="Lugli G.A."/>
            <person name="Duranti S."/>
            <person name="Milani C."/>
            <person name="Turroni F."/>
            <person name="Ventura M."/>
        </authorList>
    </citation>
    <scope>NUCLEOTIDE SEQUENCE [LARGE SCALE GENOMIC DNA]</scope>
    <source>
        <strain evidence="2 3">DSM 100238</strain>
    </source>
</reference>
<dbReference type="SMART" id="SM00530">
    <property type="entry name" value="HTH_XRE"/>
    <property type="match status" value="1"/>
</dbReference>
<dbReference type="GO" id="GO:0003677">
    <property type="term" value="F:DNA binding"/>
    <property type="evidence" value="ECO:0007669"/>
    <property type="project" value="InterPro"/>
</dbReference>
<protein>
    <submittedName>
        <fullName evidence="2">The helix-turn-helix motif</fullName>
    </submittedName>
</protein>
<dbReference type="SUPFAM" id="SSF47413">
    <property type="entry name" value="lambda repressor-like DNA-binding domains"/>
    <property type="match status" value="1"/>
</dbReference>
<evidence type="ECO:0000313" key="2">
    <source>
        <dbReference type="EMBL" id="KAB8292704.1"/>
    </source>
</evidence>
<gene>
    <name evidence="2" type="ORF">DSM100238_1789</name>
</gene>
<sequence>MGIRDIRRSQGLTQRDVGELTGINGRRIGDYETGFLPPKNMTLETAIRIGDALHVRDLRKLLEPDVTPPGKHKLPKKKL</sequence>
<comment type="caution">
    <text evidence="2">The sequence shown here is derived from an EMBL/GenBank/DDBJ whole genome shotgun (WGS) entry which is preliminary data.</text>
</comment>